<comment type="caution">
    <text evidence="3">The sequence shown here is derived from an EMBL/GenBank/DDBJ whole genome shotgun (WGS) entry which is preliminary data.</text>
</comment>
<accession>A0A918PYG6</accession>
<organism evidence="3 4">
    <name type="scientific">Streptomyces inusitatus</name>
    <dbReference type="NCBI Taxonomy" id="68221"/>
    <lineage>
        <taxon>Bacteria</taxon>
        <taxon>Bacillati</taxon>
        <taxon>Actinomycetota</taxon>
        <taxon>Actinomycetes</taxon>
        <taxon>Kitasatosporales</taxon>
        <taxon>Streptomycetaceae</taxon>
        <taxon>Streptomyces</taxon>
    </lineage>
</organism>
<dbReference type="Gene3D" id="3.30.2140.20">
    <property type="match status" value="1"/>
</dbReference>
<protein>
    <submittedName>
        <fullName evidence="3">N-hydroxyarylamine O-acetyltransferase</fullName>
    </submittedName>
</protein>
<dbReference type="PANTHER" id="PTHR11786">
    <property type="entry name" value="N-HYDROXYARYLAMINE O-ACETYLTRANSFERASE"/>
    <property type="match status" value="1"/>
</dbReference>
<dbReference type="AlphaFoldDB" id="A0A918PYG6"/>
<dbReference type="InterPro" id="IPR001447">
    <property type="entry name" value="Arylamine_N-AcTrfase"/>
</dbReference>
<feature type="region of interest" description="Disordered" evidence="2">
    <location>
        <begin position="224"/>
        <end position="244"/>
    </location>
</feature>
<dbReference type="Pfam" id="PF00797">
    <property type="entry name" value="Acetyltransf_2"/>
    <property type="match status" value="1"/>
</dbReference>
<dbReference type="GO" id="GO:0016407">
    <property type="term" value="F:acetyltransferase activity"/>
    <property type="evidence" value="ECO:0007669"/>
    <property type="project" value="InterPro"/>
</dbReference>
<comment type="similarity">
    <text evidence="1">Belongs to the arylamine N-acetyltransferase family.</text>
</comment>
<dbReference type="InterPro" id="IPR053710">
    <property type="entry name" value="Arylamine_NAT_domain_sf"/>
</dbReference>
<reference evidence="3" key="1">
    <citation type="journal article" date="2014" name="Int. J. Syst. Evol. Microbiol.">
        <title>Complete genome sequence of Corynebacterium casei LMG S-19264T (=DSM 44701T), isolated from a smear-ripened cheese.</title>
        <authorList>
            <consortium name="US DOE Joint Genome Institute (JGI-PGF)"/>
            <person name="Walter F."/>
            <person name="Albersmeier A."/>
            <person name="Kalinowski J."/>
            <person name="Ruckert C."/>
        </authorList>
    </citation>
    <scope>NUCLEOTIDE SEQUENCE</scope>
    <source>
        <strain evidence="3">JCM 4988</strain>
    </source>
</reference>
<gene>
    <name evidence="3" type="ORF">GCM10010387_21250</name>
</gene>
<dbReference type="SUPFAM" id="SSF54001">
    <property type="entry name" value="Cysteine proteinases"/>
    <property type="match status" value="1"/>
</dbReference>
<reference evidence="3" key="2">
    <citation type="submission" date="2020-09" db="EMBL/GenBank/DDBJ databases">
        <authorList>
            <person name="Sun Q."/>
            <person name="Ohkuma M."/>
        </authorList>
    </citation>
    <scope>NUCLEOTIDE SEQUENCE</scope>
    <source>
        <strain evidence="3">JCM 4988</strain>
    </source>
</reference>
<keyword evidence="4" id="KW-1185">Reference proteome</keyword>
<dbReference type="InterPro" id="IPR038765">
    <property type="entry name" value="Papain-like_cys_pep_sf"/>
</dbReference>
<sequence>MRHLLAVPFENLSVHLREEIVLEEAALVAKVVERRRGGFCYELNGAFAALLRDLGFGVGLLPARVYDENGLLGIPYDHLALLVETEDGGRWLVDVGFGDNSHHPLVFHERGDQKDPAGTFRIVATDEGDLDVHRDGKPQYRLETRPRTLQDFRGGAWWHSTSPRSPFLKSLVCSRLTADGLVTLSGRKLVRTVRGERVRELLADDAAVLAAYRDHFGLLLDRLPPDPREAGGQSPWDELGGPSA</sequence>
<evidence type="ECO:0000256" key="2">
    <source>
        <dbReference type="SAM" id="MobiDB-lite"/>
    </source>
</evidence>
<name>A0A918PYG6_9ACTN</name>
<evidence type="ECO:0000313" key="3">
    <source>
        <dbReference type="EMBL" id="GGZ27584.1"/>
    </source>
</evidence>
<dbReference type="Proteomes" id="UP000630936">
    <property type="component" value="Unassembled WGS sequence"/>
</dbReference>
<evidence type="ECO:0000313" key="4">
    <source>
        <dbReference type="Proteomes" id="UP000630936"/>
    </source>
</evidence>
<proteinExistence type="inferred from homology"/>
<dbReference type="EMBL" id="BMWG01000004">
    <property type="protein sequence ID" value="GGZ27584.1"/>
    <property type="molecule type" value="Genomic_DNA"/>
</dbReference>
<dbReference type="PANTHER" id="PTHR11786:SF0">
    <property type="entry name" value="ARYLAMINE N-ACETYLTRANSFERASE 4-RELATED"/>
    <property type="match status" value="1"/>
</dbReference>
<evidence type="ECO:0000256" key="1">
    <source>
        <dbReference type="ARBA" id="ARBA00006547"/>
    </source>
</evidence>